<dbReference type="SMART" id="SM00342">
    <property type="entry name" value="HTH_ARAC"/>
    <property type="match status" value="1"/>
</dbReference>
<proteinExistence type="predicted"/>
<keyword evidence="3" id="KW-0804">Transcription</keyword>
<dbReference type="Gene3D" id="1.10.10.60">
    <property type="entry name" value="Homeodomain-like"/>
    <property type="match status" value="1"/>
</dbReference>
<feature type="domain" description="HTH araC/xylS-type" evidence="4">
    <location>
        <begin position="179"/>
        <end position="277"/>
    </location>
</feature>
<reference evidence="6 7" key="1">
    <citation type="submission" date="2016-12" db="EMBL/GenBank/DDBJ databases">
        <title>Diversity of luminous bacteria.</title>
        <authorList>
            <person name="Yoshizawa S."/>
            <person name="Kogure K."/>
        </authorList>
    </citation>
    <scope>NUCLEOTIDE SEQUENCE [LARGE SCALE GENOMIC DNA]</scope>
    <source>
        <strain evidence="6 7">LC2-408</strain>
    </source>
</reference>
<evidence type="ECO:0000256" key="1">
    <source>
        <dbReference type="ARBA" id="ARBA00023015"/>
    </source>
</evidence>
<reference evidence="5 8" key="2">
    <citation type="submission" date="2019-09" db="EMBL/GenBank/DDBJ databases">
        <title>Draft genome sequences of 48 bacterial type strains from the CCUG.</title>
        <authorList>
            <person name="Tunovic T."/>
            <person name="Pineiro-Iglesias B."/>
            <person name="Unosson C."/>
            <person name="Inganas E."/>
            <person name="Ohlen M."/>
            <person name="Cardew S."/>
            <person name="Jensie-Markopoulos S."/>
            <person name="Salva-Serra F."/>
            <person name="Jaen-Luchoro D."/>
            <person name="Karlsson R."/>
            <person name="Svensson-Stadler L."/>
            <person name="Chun J."/>
            <person name="Moore E."/>
        </authorList>
    </citation>
    <scope>NUCLEOTIDE SEQUENCE [LARGE SCALE GENOMIC DNA]</scope>
    <source>
        <strain evidence="5 8">CCUG 48643</strain>
    </source>
</reference>
<organism evidence="6 7">
    <name type="scientific">Vibrio chagasii</name>
    <dbReference type="NCBI Taxonomy" id="170679"/>
    <lineage>
        <taxon>Bacteria</taxon>
        <taxon>Pseudomonadati</taxon>
        <taxon>Pseudomonadota</taxon>
        <taxon>Gammaproteobacteria</taxon>
        <taxon>Vibrionales</taxon>
        <taxon>Vibrionaceae</taxon>
        <taxon>Vibrio</taxon>
    </lineage>
</organism>
<dbReference type="PANTHER" id="PTHR43280">
    <property type="entry name" value="ARAC-FAMILY TRANSCRIPTIONAL REGULATOR"/>
    <property type="match status" value="1"/>
</dbReference>
<dbReference type="Pfam" id="PF02311">
    <property type="entry name" value="AraC_binding"/>
    <property type="match status" value="1"/>
</dbReference>
<dbReference type="InterPro" id="IPR014710">
    <property type="entry name" value="RmlC-like_jellyroll"/>
</dbReference>
<dbReference type="InterPro" id="IPR009057">
    <property type="entry name" value="Homeodomain-like_sf"/>
</dbReference>
<dbReference type="SUPFAM" id="SSF46689">
    <property type="entry name" value="Homeodomain-like"/>
    <property type="match status" value="1"/>
</dbReference>
<dbReference type="SUPFAM" id="SSF51215">
    <property type="entry name" value="Regulatory protein AraC"/>
    <property type="match status" value="1"/>
</dbReference>
<dbReference type="InterPro" id="IPR037923">
    <property type="entry name" value="HTH-like"/>
</dbReference>
<sequence>MSNTTLPIPKIPLILGEPCRALEFSGIQEAQFIEPHRHEYWEIVWCLDNSGTQSIDFIEYQNRRGRLFTISPGQVHHSEFMGKSVRMLIFSPGFAETNPRSTQLVNTVFSTIDRPPYLDCNEEGFPYLESIYTLLLEECERKACDWELVESLLNSFLRYVLRFSKKPSQKGKQKDARIVQLIELIELHYREKKKCQFYSDALALTSKRLNELVKADRGKTVTQLIHDRIILEANRELVFSTKSVKTIAFELGFDDPAYFSRFYRKQKRETPAEFRHRCLDSTI</sequence>
<evidence type="ECO:0000256" key="2">
    <source>
        <dbReference type="ARBA" id="ARBA00023125"/>
    </source>
</evidence>
<dbReference type="Pfam" id="PF12833">
    <property type="entry name" value="HTH_18"/>
    <property type="match status" value="1"/>
</dbReference>
<evidence type="ECO:0000313" key="8">
    <source>
        <dbReference type="Proteomes" id="UP000423756"/>
    </source>
</evidence>
<dbReference type="AlphaFoldDB" id="A0A2S7VR04"/>
<evidence type="ECO:0000313" key="5">
    <source>
        <dbReference type="EMBL" id="KAB0481857.1"/>
    </source>
</evidence>
<dbReference type="EMBL" id="MSCI01000001">
    <property type="protein sequence ID" value="PQJ64579.1"/>
    <property type="molecule type" value="Genomic_DNA"/>
</dbReference>
<dbReference type="Proteomes" id="UP000423756">
    <property type="component" value="Unassembled WGS sequence"/>
</dbReference>
<accession>A0A2S7VR04</accession>
<comment type="caution">
    <text evidence="6">The sequence shown here is derived from an EMBL/GenBank/DDBJ whole genome shotgun (WGS) entry which is preliminary data.</text>
</comment>
<dbReference type="GO" id="GO:0043565">
    <property type="term" value="F:sequence-specific DNA binding"/>
    <property type="evidence" value="ECO:0007669"/>
    <property type="project" value="InterPro"/>
</dbReference>
<dbReference type="GeneID" id="77343876"/>
<evidence type="ECO:0000256" key="3">
    <source>
        <dbReference type="ARBA" id="ARBA00023163"/>
    </source>
</evidence>
<protein>
    <submittedName>
        <fullName evidence="6">AraC family transcriptional regulator</fullName>
    </submittedName>
</protein>
<dbReference type="EMBL" id="VZPX01000006">
    <property type="protein sequence ID" value="KAB0481857.1"/>
    <property type="molecule type" value="Genomic_DNA"/>
</dbReference>
<evidence type="ECO:0000313" key="7">
    <source>
        <dbReference type="Proteomes" id="UP000238707"/>
    </source>
</evidence>
<dbReference type="InterPro" id="IPR003313">
    <property type="entry name" value="AraC-bd"/>
</dbReference>
<keyword evidence="1" id="KW-0805">Transcription regulation</keyword>
<dbReference type="Gene3D" id="2.60.120.10">
    <property type="entry name" value="Jelly Rolls"/>
    <property type="match status" value="1"/>
</dbReference>
<dbReference type="GO" id="GO:0003700">
    <property type="term" value="F:DNA-binding transcription factor activity"/>
    <property type="evidence" value="ECO:0007669"/>
    <property type="project" value="InterPro"/>
</dbReference>
<dbReference type="RefSeq" id="WP_105024102.1">
    <property type="nucleotide sequence ID" value="NZ_AP025466.1"/>
</dbReference>
<evidence type="ECO:0000259" key="4">
    <source>
        <dbReference type="PROSITE" id="PS01124"/>
    </source>
</evidence>
<name>A0A2S7VR04_9VIBR</name>
<dbReference type="PANTHER" id="PTHR43280:SF32">
    <property type="entry name" value="TRANSCRIPTIONAL REGULATORY PROTEIN"/>
    <property type="match status" value="1"/>
</dbReference>
<dbReference type="PROSITE" id="PS01124">
    <property type="entry name" value="HTH_ARAC_FAMILY_2"/>
    <property type="match status" value="1"/>
</dbReference>
<evidence type="ECO:0000313" key="6">
    <source>
        <dbReference type="EMBL" id="PQJ64579.1"/>
    </source>
</evidence>
<gene>
    <name evidence="6" type="ORF">BTO10_07340</name>
    <name evidence="5" type="ORF">F7Q91_04390</name>
</gene>
<keyword evidence="2" id="KW-0238">DNA-binding</keyword>
<dbReference type="Proteomes" id="UP000238707">
    <property type="component" value="Unassembled WGS sequence"/>
</dbReference>
<keyword evidence="7" id="KW-1185">Reference proteome</keyword>
<dbReference type="InterPro" id="IPR018060">
    <property type="entry name" value="HTH_AraC"/>
</dbReference>